<feature type="region of interest" description="Disordered" evidence="1">
    <location>
        <begin position="385"/>
        <end position="404"/>
    </location>
</feature>
<dbReference type="EMBL" id="CAJOBD010004744">
    <property type="protein sequence ID" value="CAF4006954.1"/>
    <property type="molecule type" value="Genomic_DNA"/>
</dbReference>
<evidence type="ECO:0000313" key="8">
    <source>
        <dbReference type="Proteomes" id="UP000663870"/>
    </source>
</evidence>
<reference evidence="4" key="1">
    <citation type="submission" date="2021-02" db="EMBL/GenBank/DDBJ databases">
        <authorList>
            <person name="Nowell W R."/>
        </authorList>
    </citation>
    <scope>NUCLEOTIDE SEQUENCE</scope>
</reference>
<dbReference type="InterPro" id="IPR050158">
    <property type="entry name" value="Ubiquitin_ubiquitin-like"/>
</dbReference>
<keyword evidence="8" id="KW-1185">Reference proteome</keyword>
<dbReference type="SMART" id="SM00213">
    <property type="entry name" value="UBQ"/>
    <property type="match status" value="1"/>
</dbReference>
<evidence type="ECO:0000313" key="6">
    <source>
        <dbReference type="EMBL" id="CAF4006954.1"/>
    </source>
</evidence>
<gene>
    <name evidence="6" type="ORF">JBS370_LOCUS26611</name>
    <name evidence="5" type="ORF">JXQ802_LOCUS49001</name>
    <name evidence="4" type="ORF">PYM288_LOCUS32952</name>
    <name evidence="3" type="ORF">ZHD862_LOCUS27584</name>
</gene>
<dbReference type="PRINTS" id="PR00348">
    <property type="entry name" value="UBIQUITIN"/>
</dbReference>
<dbReference type="Proteomes" id="UP000663836">
    <property type="component" value="Unassembled WGS sequence"/>
</dbReference>
<dbReference type="EMBL" id="CAJNOL010005603">
    <property type="protein sequence ID" value="CAF1607517.1"/>
    <property type="molecule type" value="Genomic_DNA"/>
</dbReference>
<dbReference type="Proteomes" id="UP000663854">
    <property type="component" value="Unassembled WGS sequence"/>
</dbReference>
<evidence type="ECO:0000313" key="5">
    <source>
        <dbReference type="EMBL" id="CAF1607517.1"/>
    </source>
</evidence>
<evidence type="ECO:0000313" key="3">
    <source>
        <dbReference type="EMBL" id="CAF1293655.1"/>
    </source>
</evidence>
<name>A0A815I409_9BILA</name>
<proteinExistence type="predicted"/>
<feature type="compositionally biased region" description="Acidic residues" evidence="1">
    <location>
        <begin position="392"/>
        <end position="404"/>
    </location>
</feature>
<comment type="caution">
    <text evidence="4">The sequence shown here is derived from an EMBL/GenBank/DDBJ whole genome shotgun (WGS) entry which is preliminary data.</text>
</comment>
<dbReference type="PANTHER" id="PTHR10666">
    <property type="entry name" value="UBIQUITIN"/>
    <property type="match status" value="1"/>
</dbReference>
<evidence type="ECO:0000313" key="4">
    <source>
        <dbReference type="EMBL" id="CAF1362579.1"/>
    </source>
</evidence>
<dbReference type="FunFam" id="3.10.20.90:FF:000160">
    <property type="entry name" value="Polyubiquitin-C"/>
    <property type="match status" value="1"/>
</dbReference>
<dbReference type="Pfam" id="PF00240">
    <property type="entry name" value="ubiquitin"/>
    <property type="match status" value="1"/>
</dbReference>
<protein>
    <recommendedName>
        <fullName evidence="2">Ubiquitin-like domain-containing protein</fullName>
    </recommendedName>
</protein>
<dbReference type="Gene3D" id="3.10.20.90">
    <property type="entry name" value="Phosphatidylinositol 3-kinase Catalytic Subunit, Chain A, domain 1"/>
    <property type="match status" value="1"/>
</dbReference>
<dbReference type="InterPro" id="IPR029071">
    <property type="entry name" value="Ubiquitin-like_domsf"/>
</dbReference>
<dbReference type="EMBL" id="CAJNOH010004205">
    <property type="protein sequence ID" value="CAF1362579.1"/>
    <property type="molecule type" value="Genomic_DNA"/>
</dbReference>
<evidence type="ECO:0000256" key="1">
    <source>
        <dbReference type="SAM" id="MobiDB-lite"/>
    </source>
</evidence>
<accession>A0A815I409</accession>
<dbReference type="InterPro" id="IPR019956">
    <property type="entry name" value="Ubiquitin_dom"/>
</dbReference>
<dbReference type="PROSITE" id="PS50053">
    <property type="entry name" value="UBIQUITIN_2"/>
    <property type="match status" value="1"/>
</dbReference>
<evidence type="ECO:0000259" key="2">
    <source>
        <dbReference type="PROSITE" id="PS50053"/>
    </source>
</evidence>
<dbReference type="Proteomes" id="UP000663870">
    <property type="component" value="Unassembled WGS sequence"/>
</dbReference>
<organism evidence="4 7">
    <name type="scientific">Rotaria sordida</name>
    <dbReference type="NCBI Taxonomy" id="392033"/>
    <lineage>
        <taxon>Eukaryota</taxon>
        <taxon>Metazoa</taxon>
        <taxon>Spiralia</taxon>
        <taxon>Gnathifera</taxon>
        <taxon>Rotifera</taxon>
        <taxon>Eurotatoria</taxon>
        <taxon>Bdelloidea</taxon>
        <taxon>Philodinida</taxon>
        <taxon>Philodinidae</taxon>
        <taxon>Rotaria</taxon>
    </lineage>
</organism>
<evidence type="ECO:0000313" key="7">
    <source>
        <dbReference type="Proteomes" id="UP000663854"/>
    </source>
</evidence>
<dbReference type="SUPFAM" id="SSF54236">
    <property type="entry name" value="Ubiquitin-like"/>
    <property type="match status" value="1"/>
</dbReference>
<dbReference type="Proteomes" id="UP000663864">
    <property type="component" value="Unassembled WGS sequence"/>
</dbReference>
<sequence length="404" mass="46894">MAAAAIPSITPDSFRYQDLVSQVQAIQNQVTEIENILSDRCKNENNIQSQLKSRLLTLIDPYGHHISEKFLDHELIGKIIKHFKKNYVPKYLQKWIKIGIMKENIFSSLTDSELNSPVSYYVNNSQFITYGQVTVWFGRYRHSPPDKLTVSIQLMDTIEKIKSEICKQRQLNNIEIKFCTIHQNVQPNRENWFNGTTLQLNDTVMSCRLYQDNCIIMAKIIPEQDTKFNTPRDICITELTGAKTYLHVDSSTTIEDLRALIQDKKGIPPDQQRLIYMSYQLEDGRTLRDYDIPNEATLHLVLRLRGGMYHCTSGRADFDDLPYSDANVVENVFKFQLSDMKRIHRLSSRKLQDFVEQARTILADLYHKIENVNVHHPLADLKNIIHPRIDNQEESSDSSEDDSQ</sequence>
<dbReference type="EMBL" id="CAJNOT010002195">
    <property type="protein sequence ID" value="CAF1293655.1"/>
    <property type="molecule type" value="Genomic_DNA"/>
</dbReference>
<dbReference type="InterPro" id="IPR000626">
    <property type="entry name" value="Ubiquitin-like_dom"/>
</dbReference>
<feature type="domain" description="Ubiquitin-like" evidence="2">
    <location>
        <begin position="232"/>
        <end position="307"/>
    </location>
</feature>
<dbReference type="AlphaFoldDB" id="A0A815I409"/>